<protein>
    <submittedName>
        <fullName evidence="3">Uncharacterized protein</fullName>
    </submittedName>
</protein>
<feature type="region of interest" description="Disordered" evidence="1">
    <location>
        <begin position="119"/>
        <end position="147"/>
    </location>
</feature>
<reference evidence="3 4" key="1">
    <citation type="submission" date="2016-10" db="EMBL/GenBank/DDBJ databases">
        <authorList>
            <person name="Varghese N."/>
            <person name="Submissions S."/>
        </authorList>
    </citation>
    <scope>NUCLEOTIDE SEQUENCE [LARGE SCALE GENOMIC DNA]</scope>
    <source>
        <strain evidence="3 4">Nl1</strain>
    </source>
</reference>
<evidence type="ECO:0000313" key="3">
    <source>
        <dbReference type="EMBL" id="SDQ36168.1"/>
    </source>
</evidence>
<feature type="compositionally biased region" description="Low complexity" evidence="1">
    <location>
        <begin position="129"/>
        <end position="147"/>
    </location>
</feature>
<evidence type="ECO:0000313" key="4">
    <source>
        <dbReference type="Proteomes" id="UP000183471"/>
    </source>
</evidence>
<gene>
    <name evidence="3" type="ORF">SAMN05216402_0555</name>
</gene>
<feature type="signal peptide" evidence="2">
    <location>
        <begin position="1"/>
        <end position="20"/>
    </location>
</feature>
<evidence type="ECO:0000256" key="2">
    <source>
        <dbReference type="SAM" id="SignalP"/>
    </source>
</evidence>
<organism evidence="3 4">
    <name type="scientific">Nitrosospira multiformis</name>
    <dbReference type="NCBI Taxonomy" id="1231"/>
    <lineage>
        <taxon>Bacteria</taxon>
        <taxon>Pseudomonadati</taxon>
        <taxon>Pseudomonadota</taxon>
        <taxon>Betaproteobacteria</taxon>
        <taxon>Nitrosomonadales</taxon>
        <taxon>Nitrosomonadaceae</taxon>
        <taxon>Nitrosospira</taxon>
    </lineage>
</organism>
<dbReference type="Proteomes" id="UP000183471">
    <property type="component" value="Unassembled WGS sequence"/>
</dbReference>
<comment type="caution">
    <text evidence="3">The sequence shown here is derived from an EMBL/GenBank/DDBJ whole genome shotgun (WGS) entry which is preliminary data.</text>
</comment>
<name>A0ABY0T6W5_9PROT</name>
<evidence type="ECO:0000256" key="1">
    <source>
        <dbReference type="SAM" id="MobiDB-lite"/>
    </source>
</evidence>
<accession>A0ABY0T6W5</accession>
<dbReference type="EMBL" id="FNKY01000001">
    <property type="protein sequence ID" value="SDQ36168.1"/>
    <property type="molecule type" value="Genomic_DNA"/>
</dbReference>
<sequence length="318" mass="35459">MVKKIFLYFGLWAFPFAVSAQVDCSLLDPRVSVSSEKEGKISVALNTLYKIAKIDSGIEGKLKDEIKNLQQGSDTVSESLAVKARTLYLFCGMVANAKDLSTERKFELFTILQGTTQDSRNEQIVPKPSVTSRPSTNLSSSSSTKGSPIVSEWIFGTSTLERSCYYSWDIFPQGGAKLQLEASTAVVKGWSFGVVFQNSSLFAGKFFDIRDLQVVLSLDGVPTKLNWRHGISDENGIISSKFDYIVKYDFKNNVSDPSPQYEARRQKLTSARELSIKLSGFGKSYPPVKVSAQSLKERIKRRECPYTDVSEILNTFVR</sequence>
<keyword evidence="2" id="KW-0732">Signal</keyword>
<keyword evidence="4" id="KW-1185">Reference proteome</keyword>
<dbReference type="RefSeq" id="WP_074630689.1">
    <property type="nucleotide sequence ID" value="NZ_FNKY01000001.1"/>
</dbReference>
<proteinExistence type="predicted"/>
<feature type="chain" id="PRO_5045738439" evidence="2">
    <location>
        <begin position="21"/>
        <end position="318"/>
    </location>
</feature>